<keyword evidence="3" id="KW-1185">Reference proteome</keyword>
<name>A0ABD2PH72_9CUCU</name>
<feature type="region of interest" description="Disordered" evidence="1">
    <location>
        <begin position="24"/>
        <end position="88"/>
    </location>
</feature>
<feature type="compositionally biased region" description="Acidic residues" evidence="1">
    <location>
        <begin position="40"/>
        <end position="64"/>
    </location>
</feature>
<comment type="caution">
    <text evidence="2">The sequence shown here is derived from an EMBL/GenBank/DDBJ whole genome shotgun (WGS) entry which is preliminary data.</text>
</comment>
<dbReference type="EMBL" id="JABFTP020000186">
    <property type="protein sequence ID" value="KAL3290065.1"/>
    <property type="molecule type" value="Genomic_DNA"/>
</dbReference>
<evidence type="ECO:0000256" key="1">
    <source>
        <dbReference type="SAM" id="MobiDB-lite"/>
    </source>
</evidence>
<proteinExistence type="predicted"/>
<dbReference type="Proteomes" id="UP001516400">
    <property type="component" value="Unassembled WGS sequence"/>
</dbReference>
<evidence type="ECO:0000313" key="3">
    <source>
        <dbReference type="Proteomes" id="UP001516400"/>
    </source>
</evidence>
<protein>
    <submittedName>
        <fullName evidence="2">Uncharacterized protein</fullName>
    </submittedName>
</protein>
<sequence>MDFVSIDGKQYIGEEIHQLFLEREEDGDFSDTSTINSDHDLEEEYSIDEDVTVETEPDPNDGFDGDTKDAATNPVQLGKSLIEPHTRRMNDGMNEGMMLSSPQYAACVPNTSVGSTVHLPYCVKDDVLQTLWHVFLFDKVFCGFLKK</sequence>
<gene>
    <name evidence="2" type="ORF">HHI36_023434</name>
</gene>
<reference evidence="2 3" key="1">
    <citation type="journal article" date="2021" name="BMC Biol.">
        <title>Horizontally acquired antibacterial genes associated with adaptive radiation of ladybird beetles.</title>
        <authorList>
            <person name="Li H.S."/>
            <person name="Tang X.F."/>
            <person name="Huang Y.H."/>
            <person name="Xu Z.Y."/>
            <person name="Chen M.L."/>
            <person name="Du X.Y."/>
            <person name="Qiu B.Y."/>
            <person name="Chen P.T."/>
            <person name="Zhang W."/>
            <person name="Slipinski A."/>
            <person name="Escalona H.E."/>
            <person name="Waterhouse R.M."/>
            <person name="Zwick A."/>
            <person name="Pang H."/>
        </authorList>
    </citation>
    <scope>NUCLEOTIDE SEQUENCE [LARGE SCALE GENOMIC DNA]</scope>
    <source>
        <strain evidence="2">SYSU2018</strain>
    </source>
</reference>
<organism evidence="2 3">
    <name type="scientific">Cryptolaemus montrouzieri</name>
    <dbReference type="NCBI Taxonomy" id="559131"/>
    <lineage>
        <taxon>Eukaryota</taxon>
        <taxon>Metazoa</taxon>
        <taxon>Ecdysozoa</taxon>
        <taxon>Arthropoda</taxon>
        <taxon>Hexapoda</taxon>
        <taxon>Insecta</taxon>
        <taxon>Pterygota</taxon>
        <taxon>Neoptera</taxon>
        <taxon>Endopterygota</taxon>
        <taxon>Coleoptera</taxon>
        <taxon>Polyphaga</taxon>
        <taxon>Cucujiformia</taxon>
        <taxon>Coccinelloidea</taxon>
        <taxon>Coccinellidae</taxon>
        <taxon>Scymninae</taxon>
        <taxon>Scymnini</taxon>
        <taxon>Cryptolaemus</taxon>
    </lineage>
</organism>
<accession>A0ABD2PH72</accession>
<evidence type="ECO:0000313" key="2">
    <source>
        <dbReference type="EMBL" id="KAL3290065.1"/>
    </source>
</evidence>
<dbReference type="AlphaFoldDB" id="A0ABD2PH72"/>